<protein>
    <recommendedName>
        <fullName evidence="2">protein-tyrosine-phosphatase</fullName>
        <ecNumber evidence="2">3.1.3.48</ecNumber>
    </recommendedName>
</protein>
<sequence length="1249" mass="139529">MYFLVCPTSMSRLCLCLGLFSFSISFAYENIALRKPAYQENRYTGLSVALTQASNAVDGLKTDLSVWGGQCVISQNNLKTATWGVNLTSILSIHHIRIYYRTGNAPWGPTNGFTPRFLGFSVYISNTTDKSEGTLCFKDENFNVSTIPPVINITCPMHGQYVIYYNERLSWTSFLSDEYRYAFNELCEFEVYGCPIPGLYGTNCSIPCPDVNCRYCHIETGACQGCKPGYQGHQCELECTDGNYGEVCGEECGFCADVSYCNHVNGTCLNGCEAGFKGEFCRQECDLGTYGDMCNETCGNCQDQTKCHHSNGTCLIGCVAGFQGALCKTQCDDDHFGFNCGEMCNGTCKSCNKTTGLCENGCYSGWKGIYCEEECDNRMFGENCTQPCGSCVHLKQCHHINGTCMDGCNRGYQGFDCTEECDAFHFGFNCNETCDVNCKGCNRTTGECQNGCNPGWTGDHCQEVCTEGYFGENCSSDCGTCLNDDTCHHVNGSCLSGCIPGYQPPLCKEECSIGKYGQNCRETCGNCTDISYCHKGNGTCLTGCSSGYKGPLCKEGLSAVIVNPPEKISTGLLVGYSLGVLLAVIVIIVAVIIVRRRRRRNPNQEKYHPSSETKEEYALENQSNTPEKPSNKPTEGHSSNNSQAQLLTSNSIEKQPTNGGIQTEEETIYMNGTPTADIPVDKLESAIAERRAKGNELFKKEYADLPSGEIRKCDVGKMPENISKNRFKTTFPYDHSRVILDVNDQDTSDYINANYIDGPHRPKEYIAAQGPKQNTLNDFWRMVWQDDVQAIVMLTNLKEAGKTKCTQYWPNDKNGSRFGTVSVSLTEEKEYAFFIERKLSVSKQKFKKTRWVTQYHYTAWPDHGTPDPMNLLEFHHHVITCSTHSESSPTVVHCSAGVGRTGTYIALDALYWEGKQKGTVNVSRFVKGMRNNRVSMVQTYEQYITVFLALNEIFKAPMQMYSSEEFCVKTENAMSDKPANQNPLRNEFQLLLKVRPNYTDADYKMARQNYTNRQTDKALPLDKYTIYLSSMVPKRGSYINAISVPSFTKAKRFIVTLYPTPEDAVDFLRLLNDHDSDTVICLDPVHHVESIQSWLPEFSSSKEVAPFTVNCQSNSKNDFMGQVIHISEENRDDVHTVVVLEPQCRIIPKETPVDTSDLLQLVTSVLSSETDNAITVVSSDGASLCGVFIAVHNAIQQLRTDSAVDVFTVVRQLQIRRPEFIHSLEEYEMINRAVYDYMQNTSESIYSNQ</sequence>
<dbReference type="PROSITE" id="PS00383">
    <property type="entry name" value="TYR_PHOSPHATASE_1"/>
    <property type="match status" value="1"/>
</dbReference>
<dbReference type="InterPro" id="IPR000387">
    <property type="entry name" value="Tyr_Pase_dom"/>
</dbReference>
<dbReference type="InterPro" id="IPR008979">
    <property type="entry name" value="Galactose-bd-like_sf"/>
</dbReference>
<dbReference type="Pfam" id="PF00102">
    <property type="entry name" value="Y_phosphatase"/>
    <property type="match status" value="2"/>
</dbReference>
<keyword evidence="6" id="KW-1133">Transmembrane helix</keyword>
<keyword evidence="6" id="KW-0812">Transmembrane</keyword>
<dbReference type="Gene3D" id="2.170.300.10">
    <property type="entry name" value="Tie2 ligand-binding domain superfamily"/>
    <property type="match status" value="2"/>
</dbReference>
<evidence type="ECO:0000256" key="3">
    <source>
        <dbReference type="ARBA" id="ARBA00022801"/>
    </source>
</evidence>
<dbReference type="Gene3D" id="2.60.120.260">
    <property type="entry name" value="Galactose-binding domain-like"/>
    <property type="match status" value="1"/>
</dbReference>
<reference evidence="10" key="1">
    <citation type="submission" date="2025-08" db="UniProtKB">
        <authorList>
            <consortium name="RefSeq"/>
        </authorList>
    </citation>
    <scope>IDENTIFICATION</scope>
    <source>
        <tissue evidence="10">Whole sample</tissue>
    </source>
</reference>
<dbReference type="InterPro" id="IPR003595">
    <property type="entry name" value="Tyr_Pase_cat"/>
</dbReference>
<feature type="domain" description="Tyrosine-protein phosphatase" evidence="7">
    <location>
        <begin position="698"/>
        <end position="953"/>
    </location>
</feature>
<comment type="similarity">
    <text evidence="1">Belongs to the protein-tyrosine phosphatase family.</text>
</comment>
<evidence type="ECO:0000256" key="1">
    <source>
        <dbReference type="ARBA" id="ARBA00009580"/>
    </source>
</evidence>
<dbReference type="InterPro" id="IPR016130">
    <property type="entry name" value="Tyr_Pase_AS"/>
</dbReference>
<evidence type="ECO:0000259" key="8">
    <source>
        <dbReference type="PROSITE" id="PS50056"/>
    </source>
</evidence>
<dbReference type="SUPFAM" id="SSF49785">
    <property type="entry name" value="Galactose-binding domain-like"/>
    <property type="match status" value="1"/>
</dbReference>
<dbReference type="AlphaFoldDB" id="A0A8B8BUS1"/>
<evidence type="ECO:0000313" key="9">
    <source>
        <dbReference type="Proteomes" id="UP000694844"/>
    </source>
</evidence>
<feature type="domain" description="Tyrosine specific protein phosphatases" evidence="8">
    <location>
        <begin position="869"/>
        <end position="944"/>
    </location>
</feature>
<dbReference type="OrthoDB" id="6131898at2759"/>
<name>A0A8B8BUS1_CRAVI</name>
<dbReference type="EC" id="3.1.3.48" evidence="2"/>
<keyword evidence="4" id="KW-0904">Protein phosphatase</keyword>
<accession>A0A8B8BUS1</accession>
<evidence type="ECO:0000256" key="5">
    <source>
        <dbReference type="SAM" id="MobiDB-lite"/>
    </source>
</evidence>
<feature type="region of interest" description="Disordered" evidence="5">
    <location>
        <begin position="601"/>
        <end position="642"/>
    </location>
</feature>
<dbReference type="PROSITE" id="PS50055">
    <property type="entry name" value="TYR_PHOSPHATASE_PTP"/>
    <property type="match status" value="2"/>
</dbReference>
<feature type="transmembrane region" description="Helical" evidence="6">
    <location>
        <begin position="573"/>
        <end position="594"/>
    </location>
</feature>
<dbReference type="InterPro" id="IPR000742">
    <property type="entry name" value="EGF"/>
</dbReference>
<keyword evidence="3" id="KW-0378">Hydrolase</keyword>
<dbReference type="SUPFAM" id="SSF52799">
    <property type="entry name" value="(Phosphotyrosine protein) phosphatases II"/>
    <property type="match status" value="2"/>
</dbReference>
<dbReference type="SMART" id="SM00194">
    <property type="entry name" value="PTPc"/>
    <property type="match status" value="2"/>
</dbReference>
<evidence type="ECO:0000256" key="2">
    <source>
        <dbReference type="ARBA" id="ARBA00013064"/>
    </source>
</evidence>
<dbReference type="PANTHER" id="PTHR19134">
    <property type="entry name" value="RECEPTOR-TYPE TYROSINE-PROTEIN PHOSPHATASE"/>
    <property type="match status" value="1"/>
</dbReference>
<proteinExistence type="inferred from homology"/>
<keyword evidence="6" id="KW-0472">Membrane</keyword>
<dbReference type="SMART" id="SM00181">
    <property type="entry name" value="EGF"/>
    <property type="match status" value="6"/>
</dbReference>
<feature type="domain" description="Tyrosine-protein phosphatase" evidence="7">
    <location>
        <begin position="984"/>
        <end position="1237"/>
    </location>
</feature>
<dbReference type="InterPro" id="IPR000242">
    <property type="entry name" value="PTP_cat"/>
</dbReference>
<dbReference type="GeneID" id="111113019"/>
<feature type="domain" description="Tyrosine specific protein phosphatases" evidence="8">
    <location>
        <begin position="1156"/>
        <end position="1228"/>
    </location>
</feature>
<dbReference type="PANTHER" id="PTHR19134:SF562">
    <property type="entry name" value="PROTEIN-TYROSINE-PHOSPHATASE"/>
    <property type="match status" value="1"/>
</dbReference>
<dbReference type="Proteomes" id="UP000694844">
    <property type="component" value="Chromosome 9"/>
</dbReference>
<evidence type="ECO:0000256" key="6">
    <source>
        <dbReference type="SAM" id="Phobius"/>
    </source>
</evidence>
<feature type="compositionally biased region" description="Basic and acidic residues" evidence="5">
    <location>
        <begin position="602"/>
        <end position="617"/>
    </location>
</feature>
<dbReference type="Gene3D" id="3.90.190.10">
    <property type="entry name" value="Protein tyrosine phosphatase superfamily"/>
    <property type="match status" value="2"/>
</dbReference>
<gene>
    <name evidence="10" type="primary">LOC111113019</name>
</gene>
<evidence type="ECO:0000313" key="10">
    <source>
        <dbReference type="RefSeq" id="XP_022306646.1"/>
    </source>
</evidence>
<evidence type="ECO:0000259" key="7">
    <source>
        <dbReference type="PROSITE" id="PS50055"/>
    </source>
</evidence>
<dbReference type="PROSITE" id="PS50056">
    <property type="entry name" value="TYR_PHOSPHATASE_2"/>
    <property type="match status" value="2"/>
</dbReference>
<dbReference type="CDD" id="cd00047">
    <property type="entry name" value="PTPc"/>
    <property type="match status" value="2"/>
</dbReference>
<dbReference type="GO" id="GO:0004725">
    <property type="term" value="F:protein tyrosine phosphatase activity"/>
    <property type="evidence" value="ECO:0007669"/>
    <property type="project" value="InterPro"/>
</dbReference>
<dbReference type="PRINTS" id="PR00700">
    <property type="entry name" value="PRTYPHPHTASE"/>
</dbReference>
<dbReference type="SMART" id="SM00404">
    <property type="entry name" value="PTPc_motif"/>
    <property type="match status" value="2"/>
</dbReference>
<dbReference type="RefSeq" id="XP_022306646.1">
    <property type="nucleotide sequence ID" value="XM_022450938.1"/>
</dbReference>
<dbReference type="KEGG" id="cvn:111113019"/>
<organism evidence="9 10">
    <name type="scientific">Crassostrea virginica</name>
    <name type="common">Eastern oyster</name>
    <dbReference type="NCBI Taxonomy" id="6565"/>
    <lineage>
        <taxon>Eukaryota</taxon>
        <taxon>Metazoa</taxon>
        <taxon>Spiralia</taxon>
        <taxon>Lophotrochozoa</taxon>
        <taxon>Mollusca</taxon>
        <taxon>Bivalvia</taxon>
        <taxon>Autobranchia</taxon>
        <taxon>Pteriomorphia</taxon>
        <taxon>Ostreida</taxon>
        <taxon>Ostreoidea</taxon>
        <taxon>Ostreidae</taxon>
        <taxon>Crassostrea</taxon>
    </lineage>
</organism>
<dbReference type="InterPro" id="IPR029021">
    <property type="entry name" value="Prot-tyrosine_phosphatase-like"/>
</dbReference>
<keyword evidence="9" id="KW-1185">Reference proteome</keyword>
<feature type="compositionally biased region" description="Polar residues" evidence="5">
    <location>
        <begin position="620"/>
        <end position="642"/>
    </location>
</feature>
<dbReference type="FunFam" id="3.90.190.10:FF:000062">
    <property type="entry name" value="Receptor-type tyrosine-protein phosphatase kappa"/>
    <property type="match status" value="1"/>
</dbReference>
<evidence type="ECO:0000256" key="4">
    <source>
        <dbReference type="ARBA" id="ARBA00022912"/>
    </source>
</evidence>
<dbReference type="InterPro" id="IPR050348">
    <property type="entry name" value="Protein-Tyr_Phosphatase"/>
</dbReference>